<feature type="binding site" evidence="8">
    <location>
        <position position="33"/>
    </location>
    <ligand>
        <name>NADP(+)</name>
        <dbReference type="ChEBI" id="CHEBI:58349"/>
    </ligand>
</feature>
<keyword evidence="2 6" id="KW-0641">Proline biosynthesis</keyword>
<dbReference type="SUPFAM" id="SSF48179">
    <property type="entry name" value="6-phosphogluconate dehydrogenase C-terminal domain-like"/>
    <property type="match status" value="1"/>
</dbReference>
<dbReference type="AlphaFoldDB" id="A0A6C2CB25"/>
<comment type="similarity">
    <text evidence="1 6">Belongs to the pyrroline-5-carboxylate reductase family.</text>
</comment>
<feature type="binding site" evidence="8">
    <location>
        <begin position="7"/>
        <end position="12"/>
    </location>
    <ligand>
        <name>NADP(+)</name>
        <dbReference type="ChEBI" id="CHEBI:58349"/>
    </ligand>
</feature>
<dbReference type="InterPro" id="IPR000304">
    <property type="entry name" value="Pyrroline-COOH_reductase"/>
</dbReference>
<dbReference type="SUPFAM" id="SSF51735">
    <property type="entry name" value="NAD(P)-binding Rossmann-fold domains"/>
    <property type="match status" value="1"/>
</dbReference>
<keyword evidence="3 6" id="KW-0521">NADP</keyword>
<comment type="catalytic activity">
    <reaction evidence="6">
        <text>L-proline + NADP(+) = (S)-1-pyrroline-5-carboxylate + NADPH + 2 H(+)</text>
        <dbReference type="Rhea" id="RHEA:14109"/>
        <dbReference type="ChEBI" id="CHEBI:15378"/>
        <dbReference type="ChEBI" id="CHEBI:17388"/>
        <dbReference type="ChEBI" id="CHEBI:57783"/>
        <dbReference type="ChEBI" id="CHEBI:58349"/>
        <dbReference type="ChEBI" id="CHEBI:60039"/>
        <dbReference type="EC" id="1.5.1.2"/>
    </reaction>
</comment>
<evidence type="ECO:0000256" key="2">
    <source>
        <dbReference type="ARBA" id="ARBA00022650"/>
    </source>
</evidence>
<dbReference type="InterPro" id="IPR029036">
    <property type="entry name" value="P5CR_dimer"/>
</dbReference>
<sequence>MLTIGFIGAGNMAQAMMRGWSQVGEELTQVVYSRSSAQRVAQQIDGVEAKATIAEIVATADMLVLAIPVGALPIVAEELKPLLDTKPGMIVASVLGGVSLAKLQALLGTQSLIVRTLPNVNVAVREGYTALAFDDTFDAETRGAVAGLFLALGRADELPEAQFGAVSALAGSGPAFVAGFVDALAQAGHDAGLKPETALTLAKQTILGTVQQLNAEHQEPRALAEQVMTPGGSTAAGWDVMQANNFDGIIAKTIQATMQKNAEAE</sequence>
<evidence type="ECO:0000256" key="4">
    <source>
        <dbReference type="ARBA" id="ARBA00023002"/>
    </source>
</evidence>
<evidence type="ECO:0000259" key="9">
    <source>
        <dbReference type="Pfam" id="PF03807"/>
    </source>
</evidence>
<dbReference type="Proteomes" id="UP000371977">
    <property type="component" value="Unassembled WGS sequence"/>
</dbReference>
<dbReference type="InterPro" id="IPR028939">
    <property type="entry name" value="P5C_Rdtase_cat_N"/>
</dbReference>
<keyword evidence="12" id="KW-1185">Reference proteome</keyword>
<feature type="domain" description="Pyrroline-5-carboxylate reductase dimerisation" evidence="10">
    <location>
        <begin position="160"/>
        <end position="263"/>
    </location>
</feature>
<comment type="pathway">
    <text evidence="6">Amino-acid biosynthesis; L-proline biosynthesis; L-proline from L-glutamate 5-semialdehyde: step 1/1.</text>
</comment>
<dbReference type="OrthoDB" id="9805754at2"/>
<comment type="function">
    <text evidence="5 6">Catalyzes the reduction of 1-pyrroline-5-carboxylate (PCA) to L-proline.</text>
</comment>
<evidence type="ECO:0000256" key="8">
    <source>
        <dbReference type="PIRSR" id="PIRSR000193-1"/>
    </source>
</evidence>
<dbReference type="HAMAP" id="MF_01925">
    <property type="entry name" value="P5C_reductase"/>
    <property type="match status" value="1"/>
</dbReference>
<feature type="domain" description="Pyrroline-5-carboxylate reductase catalytic N-terminal" evidence="9">
    <location>
        <begin position="3"/>
        <end position="85"/>
    </location>
</feature>
<accession>A0A6C2CB25</accession>
<evidence type="ECO:0000313" key="12">
    <source>
        <dbReference type="Proteomes" id="UP000371977"/>
    </source>
</evidence>
<dbReference type="EMBL" id="SDGZ01000009">
    <property type="protein sequence ID" value="TYC50285.1"/>
    <property type="molecule type" value="Genomic_DNA"/>
</dbReference>
<evidence type="ECO:0000256" key="5">
    <source>
        <dbReference type="ARBA" id="ARBA00058118"/>
    </source>
</evidence>
<dbReference type="GO" id="GO:0055129">
    <property type="term" value="P:L-proline biosynthetic process"/>
    <property type="evidence" value="ECO:0007669"/>
    <property type="project" value="UniProtKB-UniRule"/>
</dbReference>
<dbReference type="UniPathway" id="UPA00098">
    <property type="reaction ID" value="UER00361"/>
</dbReference>
<keyword evidence="4 6" id="KW-0560">Oxidoreductase</keyword>
<proteinExistence type="inferred from homology"/>
<dbReference type="Pfam" id="PF03807">
    <property type="entry name" value="F420_oxidored"/>
    <property type="match status" value="1"/>
</dbReference>
<reference evidence="11 12" key="1">
    <citation type="submission" date="2019-01" db="EMBL/GenBank/DDBJ databases">
        <title>Weissella sp. nov., a novel lactic acid bacterium isolated from animal feces.</title>
        <authorList>
            <person name="Wang L.-T."/>
        </authorList>
    </citation>
    <scope>NUCLEOTIDE SEQUENCE [LARGE SCALE GENOMIC DNA]</scope>
    <source>
        <strain evidence="11 12">8H-2</strain>
    </source>
</reference>
<dbReference type="EC" id="1.5.1.2" evidence="6 7"/>
<evidence type="ECO:0000256" key="6">
    <source>
        <dbReference type="HAMAP-Rule" id="MF_01925"/>
    </source>
</evidence>
<dbReference type="GO" id="GO:0005737">
    <property type="term" value="C:cytoplasm"/>
    <property type="evidence" value="ECO:0007669"/>
    <property type="project" value="UniProtKB-SubCell"/>
</dbReference>
<dbReference type="NCBIfam" id="TIGR00112">
    <property type="entry name" value="proC"/>
    <property type="match status" value="1"/>
</dbReference>
<dbReference type="RefSeq" id="WP_148622076.1">
    <property type="nucleotide sequence ID" value="NZ_SDGZ01000009.1"/>
</dbReference>
<dbReference type="Pfam" id="PF14748">
    <property type="entry name" value="P5CR_dimer"/>
    <property type="match status" value="1"/>
</dbReference>
<evidence type="ECO:0000256" key="1">
    <source>
        <dbReference type="ARBA" id="ARBA00005525"/>
    </source>
</evidence>
<evidence type="ECO:0000259" key="10">
    <source>
        <dbReference type="Pfam" id="PF14748"/>
    </source>
</evidence>
<keyword evidence="6" id="KW-0028">Amino-acid biosynthesis</keyword>
<comment type="subcellular location">
    <subcellularLocation>
        <location evidence="6">Cytoplasm</location>
    </subcellularLocation>
</comment>
<gene>
    <name evidence="6 11" type="primary">proC</name>
    <name evidence="11" type="ORF">ESZ50_02735</name>
</gene>
<evidence type="ECO:0000313" key="11">
    <source>
        <dbReference type="EMBL" id="TYC50285.1"/>
    </source>
</evidence>
<keyword evidence="6" id="KW-0963">Cytoplasm</keyword>
<comment type="catalytic activity">
    <reaction evidence="6">
        <text>L-proline + NAD(+) = (S)-1-pyrroline-5-carboxylate + NADH + 2 H(+)</text>
        <dbReference type="Rhea" id="RHEA:14105"/>
        <dbReference type="ChEBI" id="CHEBI:15378"/>
        <dbReference type="ChEBI" id="CHEBI:17388"/>
        <dbReference type="ChEBI" id="CHEBI:57540"/>
        <dbReference type="ChEBI" id="CHEBI:57945"/>
        <dbReference type="ChEBI" id="CHEBI:60039"/>
        <dbReference type="EC" id="1.5.1.2"/>
    </reaction>
</comment>
<name>A0A6C2CB25_9LACO</name>
<dbReference type="Gene3D" id="1.10.3730.10">
    <property type="entry name" value="ProC C-terminal domain-like"/>
    <property type="match status" value="1"/>
</dbReference>
<dbReference type="PANTHER" id="PTHR11645">
    <property type="entry name" value="PYRROLINE-5-CARBOXYLATE REDUCTASE"/>
    <property type="match status" value="1"/>
</dbReference>
<organism evidence="11 12">
    <name type="scientific">Weissella muntiaci</name>
    <dbReference type="NCBI Taxonomy" id="2508881"/>
    <lineage>
        <taxon>Bacteria</taxon>
        <taxon>Bacillati</taxon>
        <taxon>Bacillota</taxon>
        <taxon>Bacilli</taxon>
        <taxon>Lactobacillales</taxon>
        <taxon>Lactobacillaceae</taxon>
        <taxon>Weissella</taxon>
    </lineage>
</organism>
<dbReference type="PANTHER" id="PTHR11645:SF0">
    <property type="entry name" value="PYRROLINE-5-CARBOXYLATE REDUCTASE 3"/>
    <property type="match status" value="1"/>
</dbReference>
<evidence type="ECO:0000256" key="7">
    <source>
        <dbReference type="NCBIfam" id="TIGR00112"/>
    </source>
</evidence>
<dbReference type="GO" id="GO:0004735">
    <property type="term" value="F:pyrroline-5-carboxylate reductase activity"/>
    <property type="evidence" value="ECO:0007669"/>
    <property type="project" value="UniProtKB-UniRule"/>
</dbReference>
<dbReference type="PIRSF" id="PIRSF000193">
    <property type="entry name" value="Pyrrol-5-carb_rd"/>
    <property type="match status" value="1"/>
</dbReference>
<comment type="caution">
    <text evidence="11">The sequence shown here is derived from an EMBL/GenBank/DDBJ whole genome shotgun (WGS) entry which is preliminary data.</text>
</comment>
<protein>
    <recommendedName>
        <fullName evidence="6 7">Pyrroline-5-carboxylate reductase</fullName>
        <shortName evidence="6">P5C reductase</shortName>
        <shortName evidence="6">P5CR</shortName>
        <ecNumber evidence="6 7">1.5.1.2</ecNumber>
    </recommendedName>
    <alternativeName>
        <fullName evidence="6">PCA reductase</fullName>
    </alternativeName>
</protein>
<dbReference type="InterPro" id="IPR036291">
    <property type="entry name" value="NAD(P)-bd_dom_sf"/>
</dbReference>
<evidence type="ECO:0000256" key="3">
    <source>
        <dbReference type="ARBA" id="ARBA00022857"/>
    </source>
</evidence>
<dbReference type="InterPro" id="IPR008927">
    <property type="entry name" value="6-PGluconate_DH-like_C_sf"/>
</dbReference>
<dbReference type="FunFam" id="1.10.3730.10:FF:000001">
    <property type="entry name" value="Pyrroline-5-carboxylate reductase"/>
    <property type="match status" value="1"/>
</dbReference>
<dbReference type="Gene3D" id="3.40.50.720">
    <property type="entry name" value="NAD(P)-binding Rossmann-like Domain"/>
    <property type="match status" value="1"/>
</dbReference>